<accession>A0A443SK00</accession>
<dbReference type="Pfam" id="PF00059">
    <property type="entry name" value="Lectin_C"/>
    <property type="match status" value="1"/>
</dbReference>
<dbReference type="PANTHER" id="PTHR22991:SF40">
    <property type="entry name" value="PROTEIN CBG13490"/>
    <property type="match status" value="1"/>
</dbReference>
<proteinExistence type="predicted"/>
<dbReference type="InterPro" id="IPR016186">
    <property type="entry name" value="C-type_lectin-like/link_sf"/>
</dbReference>
<sequence>MAVIHSEEENKFVASIVPAGTWTYLGGKTTGATEKEFEWSDGSAADYHNWEPTELKPNQAIVIREDGKWSNSELPDTRPVLCQQSLQKCVPEAEARIKKTETVVNSLEGGISRILKHFSTNQKSLKVEVTNINTKLNSTEENIDALHESSFGLQKQIDIIVSYLSRFSHALQELAGVESK</sequence>
<dbReference type="InterPro" id="IPR016187">
    <property type="entry name" value="CTDL_fold"/>
</dbReference>
<gene>
    <name evidence="3" type="ORF">B4U80_12842</name>
</gene>
<name>A0A443SK00_9ACAR</name>
<dbReference type="VEuPathDB" id="VectorBase:LDEU004236"/>
<dbReference type="CDD" id="cd00037">
    <property type="entry name" value="CLECT"/>
    <property type="match status" value="1"/>
</dbReference>
<dbReference type="SUPFAM" id="SSF56436">
    <property type="entry name" value="C-type lectin-like"/>
    <property type="match status" value="1"/>
</dbReference>
<reference evidence="3 4" key="1">
    <citation type="journal article" date="2018" name="Gigascience">
        <title>Genomes of trombidid mites reveal novel predicted allergens and laterally-transferred genes associated with secondary metabolism.</title>
        <authorList>
            <person name="Dong X."/>
            <person name="Chaisiri K."/>
            <person name="Xia D."/>
            <person name="Armstrong S.D."/>
            <person name="Fang Y."/>
            <person name="Donnelly M.J."/>
            <person name="Kadowaki T."/>
            <person name="McGarry J.W."/>
            <person name="Darby A.C."/>
            <person name="Makepeace B.L."/>
        </authorList>
    </citation>
    <scope>NUCLEOTIDE SEQUENCE [LARGE SCALE GENOMIC DNA]</scope>
    <source>
        <strain evidence="3">UoL-UT</strain>
    </source>
</reference>
<dbReference type="InterPro" id="IPR050976">
    <property type="entry name" value="Snaclec"/>
</dbReference>
<dbReference type="AlphaFoldDB" id="A0A443SK00"/>
<evidence type="ECO:0000313" key="3">
    <source>
        <dbReference type="EMBL" id="RWS27802.1"/>
    </source>
</evidence>
<dbReference type="PROSITE" id="PS50041">
    <property type="entry name" value="C_TYPE_LECTIN_2"/>
    <property type="match status" value="1"/>
</dbReference>
<dbReference type="PANTHER" id="PTHR22991">
    <property type="entry name" value="PROTEIN CBG13490"/>
    <property type="match status" value="1"/>
</dbReference>
<organism evidence="3 4">
    <name type="scientific">Leptotrombidium deliense</name>
    <dbReference type="NCBI Taxonomy" id="299467"/>
    <lineage>
        <taxon>Eukaryota</taxon>
        <taxon>Metazoa</taxon>
        <taxon>Ecdysozoa</taxon>
        <taxon>Arthropoda</taxon>
        <taxon>Chelicerata</taxon>
        <taxon>Arachnida</taxon>
        <taxon>Acari</taxon>
        <taxon>Acariformes</taxon>
        <taxon>Trombidiformes</taxon>
        <taxon>Prostigmata</taxon>
        <taxon>Anystina</taxon>
        <taxon>Parasitengona</taxon>
        <taxon>Trombiculoidea</taxon>
        <taxon>Trombiculidae</taxon>
        <taxon>Leptotrombidium</taxon>
    </lineage>
</organism>
<evidence type="ECO:0000259" key="2">
    <source>
        <dbReference type="PROSITE" id="PS50041"/>
    </source>
</evidence>
<comment type="caution">
    <text evidence="3">The sequence shown here is derived from an EMBL/GenBank/DDBJ whole genome shotgun (WGS) entry which is preliminary data.</text>
</comment>
<keyword evidence="4" id="KW-1185">Reference proteome</keyword>
<evidence type="ECO:0000256" key="1">
    <source>
        <dbReference type="ARBA" id="ARBA00023157"/>
    </source>
</evidence>
<dbReference type="Proteomes" id="UP000288716">
    <property type="component" value="Unassembled WGS sequence"/>
</dbReference>
<keyword evidence="1" id="KW-1015">Disulfide bond</keyword>
<protein>
    <recommendedName>
        <fullName evidence="2">C-type lectin domain-containing protein</fullName>
    </recommendedName>
</protein>
<dbReference type="OrthoDB" id="7357196at2759"/>
<dbReference type="InterPro" id="IPR001304">
    <property type="entry name" value="C-type_lectin-like"/>
</dbReference>
<evidence type="ECO:0000313" key="4">
    <source>
        <dbReference type="Proteomes" id="UP000288716"/>
    </source>
</evidence>
<dbReference type="Gene3D" id="3.10.100.10">
    <property type="entry name" value="Mannose-Binding Protein A, subunit A"/>
    <property type="match status" value="1"/>
</dbReference>
<feature type="domain" description="C-type lectin" evidence="2">
    <location>
        <begin position="1"/>
        <end position="83"/>
    </location>
</feature>
<dbReference type="EMBL" id="NCKV01001771">
    <property type="protein sequence ID" value="RWS27802.1"/>
    <property type="molecule type" value="Genomic_DNA"/>
</dbReference>